<evidence type="ECO:0000313" key="5">
    <source>
        <dbReference type="EMBL" id="OIV38694.1"/>
    </source>
</evidence>
<dbReference type="Gene3D" id="3.30.310.280">
    <property type="match status" value="1"/>
</dbReference>
<evidence type="ECO:0000259" key="4">
    <source>
        <dbReference type="Pfam" id="PF06276"/>
    </source>
</evidence>
<reference evidence="5 6" key="1">
    <citation type="submission" date="2016-10" db="EMBL/GenBank/DDBJ databases">
        <title>Genome sequence of Streptomyces gilvigriseus MUSC 26.</title>
        <authorList>
            <person name="Lee L.-H."/>
            <person name="Ser H.-L."/>
        </authorList>
    </citation>
    <scope>NUCLEOTIDE SEQUENCE [LARGE SCALE GENOMIC DNA]</scope>
    <source>
        <strain evidence="5 6">MUSC 26</strain>
    </source>
</reference>
<comment type="caution">
    <text evidence="5">The sequence shown here is derived from an EMBL/GenBank/DDBJ whole genome shotgun (WGS) entry which is preliminary data.</text>
</comment>
<dbReference type="AlphaFoldDB" id="A0A1J7BJ80"/>
<dbReference type="Pfam" id="PF04183">
    <property type="entry name" value="IucA_IucC"/>
    <property type="match status" value="1"/>
</dbReference>
<evidence type="ECO:0000259" key="3">
    <source>
        <dbReference type="Pfam" id="PF04183"/>
    </source>
</evidence>
<dbReference type="InterPro" id="IPR022770">
    <property type="entry name" value="IucA/IucC-like_C"/>
</dbReference>
<dbReference type="STRING" id="1428644.BIV57_04395"/>
<name>A0A1J7BJ80_9ACTN</name>
<dbReference type="Proteomes" id="UP000243342">
    <property type="component" value="Unassembled WGS sequence"/>
</dbReference>
<accession>A0A1J7BJ80</accession>
<evidence type="ECO:0000256" key="2">
    <source>
        <dbReference type="ARBA" id="ARBA00007832"/>
    </source>
</evidence>
<feature type="domain" description="Aerobactin siderophore biosynthesis IucA/IucC-like C-terminal" evidence="4">
    <location>
        <begin position="419"/>
        <end position="581"/>
    </location>
</feature>
<comment type="similarity">
    <text evidence="2">Belongs to the IucA/IucC family.</text>
</comment>
<dbReference type="OrthoDB" id="495728at2"/>
<evidence type="ECO:0000313" key="6">
    <source>
        <dbReference type="Proteomes" id="UP000243342"/>
    </source>
</evidence>
<dbReference type="Gene3D" id="6.10.250.3370">
    <property type="match status" value="1"/>
</dbReference>
<proteinExistence type="inferred from homology"/>
<dbReference type="EMBL" id="MLCF01000015">
    <property type="protein sequence ID" value="OIV38694.1"/>
    <property type="molecule type" value="Genomic_DNA"/>
</dbReference>
<dbReference type="GO" id="GO:0016881">
    <property type="term" value="F:acid-amino acid ligase activity"/>
    <property type="evidence" value="ECO:0007669"/>
    <property type="project" value="UniProtKB-ARBA"/>
</dbReference>
<feature type="domain" description="Aerobactin siderophore biosynthesis IucA/IucC N-terminal" evidence="3">
    <location>
        <begin position="149"/>
        <end position="398"/>
    </location>
</feature>
<organism evidence="5 6">
    <name type="scientific">Mangrovactinospora gilvigrisea</name>
    <dbReference type="NCBI Taxonomy" id="1428644"/>
    <lineage>
        <taxon>Bacteria</taxon>
        <taxon>Bacillati</taxon>
        <taxon>Actinomycetota</taxon>
        <taxon>Actinomycetes</taxon>
        <taxon>Kitasatosporales</taxon>
        <taxon>Streptomycetaceae</taxon>
        <taxon>Mangrovactinospora</taxon>
    </lineage>
</organism>
<gene>
    <name evidence="5" type="ORF">BIV57_04395</name>
</gene>
<comment type="pathway">
    <text evidence="1">Siderophore biosynthesis.</text>
</comment>
<evidence type="ECO:0000256" key="1">
    <source>
        <dbReference type="ARBA" id="ARBA00004924"/>
    </source>
</evidence>
<sequence length="605" mass="66694">MTATALPPSDDPAAATAHLHPAAWDRANRQLVAKALAEFAHELLLVPRRLPDGRWQVHPADGGTDYRFSARRMALDHWAIDAASITRQRGTEHLPLDAADLILEFRAELGLSDRVLPLYLEEITSTLAAAAYKLDGAAATAEQLAEGQFQDIEAGMTQGHPCFVANSGRLGFDAGEYRAYAPEAGVPVRLLWLAADRDRAHYSATPGLDHDALLRAELDPATLDQFAAVLAERGRSLADVHLIPVHPWQWWNRLAVTFADEIATGRLVLLGEGEDEHRPQQSIRTFFNTSRPERHYTKTALSVLNMGFYRGLSADYMAATPAINDWVHDLADADPVLRAAGLTVLRERAAVGYRHARYEAASAKGSPYRKMLAALWRESPVPLLGEGERLATMAALLHTDRAGRSLAAALVRGSGLEPEAWLRAYLDAYLVPVLHCFYRYGLVFMPHGENVILALDGRGVPRRAFFKDIGEEVALLDPDAELPEIPEAVRRIVAEVPEEQRLLSVFTDVLDCFLRFLAAELVAEDLVTEDGFWAAVAGCAADYQDAHPGLAERFARYDLFAERFARSCLNRLQLRDNQQMVDLADPAGAVRAVGTLVNPLAPHRR</sequence>
<dbReference type="Pfam" id="PF06276">
    <property type="entry name" value="FhuF"/>
    <property type="match status" value="1"/>
</dbReference>
<dbReference type="Gene3D" id="1.10.510.40">
    <property type="match status" value="1"/>
</dbReference>
<keyword evidence="6" id="KW-1185">Reference proteome</keyword>
<dbReference type="PANTHER" id="PTHR34384:SF6">
    <property type="entry name" value="STAPHYLOFERRIN B SYNTHASE"/>
    <property type="match status" value="1"/>
</dbReference>
<dbReference type="PANTHER" id="PTHR34384">
    <property type="entry name" value="L-2,3-DIAMINOPROPANOATE--CITRATE LIGASE"/>
    <property type="match status" value="1"/>
</dbReference>
<dbReference type="InterPro" id="IPR007310">
    <property type="entry name" value="Aerobactin_biosyn_IucA/IucC_N"/>
</dbReference>
<protein>
    <submittedName>
        <fullName evidence="5">IucA/IucC family protein</fullName>
    </submittedName>
</protein>
<dbReference type="RefSeq" id="WP_071655325.1">
    <property type="nucleotide sequence ID" value="NZ_MLCF01000015.1"/>
</dbReference>
<dbReference type="InterPro" id="IPR037455">
    <property type="entry name" value="LucA/IucC-like"/>
</dbReference>
<dbReference type="GO" id="GO:0019290">
    <property type="term" value="P:siderophore biosynthetic process"/>
    <property type="evidence" value="ECO:0007669"/>
    <property type="project" value="InterPro"/>
</dbReference>